<protein>
    <recommendedName>
        <fullName evidence="3">SHS2 domain-containing protein</fullName>
    </recommendedName>
</protein>
<gene>
    <name evidence="1" type="ORF">A3D99_01330</name>
</gene>
<comment type="caution">
    <text evidence="1">The sequence shown here is derived from an EMBL/GenBank/DDBJ whole genome shotgun (WGS) entry which is preliminary data.</text>
</comment>
<dbReference type="InterPro" id="IPR050696">
    <property type="entry name" value="FtsA/MreB"/>
</dbReference>
<dbReference type="CDD" id="cd24049">
    <property type="entry name" value="ASKHA_NBD_PilM"/>
    <property type="match status" value="1"/>
</dbReference>
<proteinExistence type="predicted"/>
<dbReference type="InterPro" id="IPR043129">
    <property type="entry name" value="ATPase_NBD"/>
</dbReference>
<evidence type="ECO:0000313" key="2">
    <source>
        <dbReference type="Proteomes" id="UP000177528"/>
    </source>
</evidence>
<dbReference type="AlphaFoldDB" id="A0A1G1WZW0"/>
<dbReference type="SUPFAM" id="SSF53067">
    <property type="entry name" value="Actin-like ATPase domain"/>
    <property type="match status" value="2"/>
</dbReference>
<evidence type="ECO:0008006" key="3">
    <source>
        <dbReference type="Google" id="ProtNLM"/>
    </source>
</evidence>
<sequence>MIGIDISDRSVKIAEVSSASRPQFKTVCWSPLPAGLLRRGIVQDVPTLIEHLKTTCGKCSPFPLSQGPIVASIPETRSFIRVLDVPILSQQETDEAVQWAIRKDLPFDLKSVYVGWQPIASSSSVNMRQVLVGAAQRAVIDPLLAALDGAGFSVVALELESQAMVRSLLPLDSASIEGVVICDLGASTTKIIYFDRGAMRLTADVPSGGDRLTAELVRAFSITPEIAAEKKSIIGVIARNGEDGAIATTLRGAVLALAQEVHSTIESALPQLPGGGSVRGILLSGGGANLPGIRDIFGEVFPGIPVQIGNPLTNLTSPAMSISPQDASHFVTALGLALRTDGLNLLPPPRRHALALKSMVENTHHFLSSITMGLALLTLVGTLSLGILQSLISATPPEKSAQLDQVMSQYAALRESVSSQNVLLSAISGVSDKRLLWSDKIHELLGVIPGGVHIQAIRATGGDAPSISFSGQAATRNALIILEQRLKSISWATSVKAPNSNLIDRTNAPYEFIMLLK</sequence>
<dbReference type="Gene3D" id="3.30.1490.300">
    <property type="match status" value="1"/>
</dbReference>
<dbReference type="Pfam" id="PF11104">
    <property type="entry name" value="PilM_2"/>
    <property type="match status" value="1"/>
</dbReference>
<reference evidence="1 2" key="1">
    <citation type="journal article" date="2016" name="Nat. Commun.">
        <title>Thousands of microbial genomes shed light on interconnected biogeochemical processes in an aquifer system.</title>
        <authorList>
            <person name="Anantharaman K."/>
            <person name="Brown C.T."/>
            <person name="Hug L.A."/>
            <person name="Sharon I."/>
            <person name="Castelle C.J."/>
            <person name="Probst A.J."/>
            <person name="Thomas B.C."/>
            <person name="Singh A."/>
            <person name="Wilkins M.J."/>
            <person name="Karaoz U."/>
            <person name="Brodie E.L."/>
            <person name="Williams K.H."/>
            <person name="Hubbard S.S."/>
            <person name="Banfield J.F."/>
        </authorList>
    </citation>
    <scope>NUCLEOTIDE SEQUENCE [LARGE SCALE GENOMIC DNA]</scope>
</reference>
<name>A0A1G1WZW0_9BACT</name>
<dbReference type="EMBL" id="MHHR01000033">
    <property type="protein sequence ID" value="OGY33081.1"/>
    <property type="molecule type" value="Genomic_DNA"/>
</dbReference>
<evidence type="ECO:0000313" key="1">
    <source>
        <dbReference type="EMBL" id="OGY33081.1"/>
    </source>
</evidence>
<dbReference type="PANTHER" id="PTHR32432:SF3">
    <property type="entry name" value="ETHANOLAMINE UTILIZATION PROTEIN EUTJ"/>
    <property type="match status" value="1"/>
</dbReference>
<dbReference type="Proteomes" id="UP000177528">
    <property type="component" value="Unassembled WGS sequence"/>
</dbReference>
<accession>A0A1G1WZW0</accession>
<organism evidence="1 2">
    <name type="scientific">Candidatus Andersenbacteria bacterium RIFCSPHIGHO2_12_FULL_45_11</name>
    <dbReference type="NCBI Taxonomy" id="1797281"/>
    <lineage>
        <taxon>Bacteria</taxon>
        <taxon>Candidatus Anderseniibacteriota</taxon>
    </lineage>
</organism>
<dbReference type="Gene3D" id="3.30.420.40">
    <property type="match status" value="2"/>
</dbReference>
<dbReference type="PANTHER" id="PTHR32432">
    <property type="entry name" value="CELL DIVISION PROTEIN FTSA-RELATED"/>
    <property type="match status" value="1"/>
</dbReference>
<dbReference type="InterPro" id="IPR005883">
    <property type="entry name" value="PilM"/>
</dbReference>